<evidence type="ECO:0000256" key="1">
    <source>
        <dbReference type="ARBA" id="ARBA00004496"/>
    </source>
</evidence>
<gene>
    <name evidence="5" type="ORF">AFA91_06855</name>
</gene>
<proteinExistence type="inferred from homology"/>
<protein>
    <recommendedName>
        <fullName evidence="7">ESX secretion-associated protein EspG</fullName>
    </recommendedName>
</protein>
<dbReference type="PATRIC" id="fig|134601.6.peg.1425"/>
<evidence type="ECO:0000313" key="6">
    <source>
        <dbReference type="Proteomes" id="UP000062255"/>
    </source>
</evidence>
<dbReference type="AlphaFoldDB" id="A0A0K0X2X5"/>
<name>A0A0K0X2X5_MYCGD</name>
<dbReference type="EMBL" id="CP012150">
    <property type="protein sequence ID" value="AKS31643.1"/>
    <property type="molecule type" value="Genomic_DNA"/>
</dbReference>
<keyword evidence="3" id="KW-0963">Cytoplasm</keyword>
<evidence type="ECO:0000256" key="2">
    <source>
        <dbReference type="ARBA" id="ARBA00006411"/>
    </source>
</evidence>
<evidence type="ECO:0000256" key="3">
    <source>
        <dbReference type="ARBA" id="ARBA00022490"/>
    </source>
</evidence>
<sequence>MSTRAASVFALTDDELQAVGSRLGVTEFPTVLAVRPRHGTVEALARASDLATGRLVARGLIGPDGVDTELAEMVTALRRPVREIAIRLVTPDGLARISLVPAGFTWVAARRTGDDLQLKIIDAHTGIAGAVLAELPASPPAPVEPFSAPASDLAECLSGGHAATFLADRLRALGAKQQVASTLGSAFAARVAFAEIVCHVLDAAADRVVRVPGAVAVFYTKRGRLVSAPGMSPSGQLWTTIKPGSDHRVMQAISQLAELTPSGWEGDAR</sequence>
<comment type="similarity">
    <text evidence="2">Belongs to the EspG family.</text>
</comment>
<evidence type="ECO:0000256" key="4">
    <source>
        <dbReference type="ARBA" id="ARBA00023186"/>
    </source>
</evidence>
<dbReference type="RefSeq" id="WP_049744057.1">
    <property type="nucleotide sequence ID" value="NZ_CP012150.1"/>
</dbReference>
<dbReference type="OrthoDB" id="3681944at2"/>
<comment type="subcellular location">
    <subcellularLocation>
        <location evidence="1">Cytoplasm</location>
    </subcellularLocation>
</comment>
<dbReference type="GO" id="GO:0005737">
    <property type="term" value="C:cytoplasm"/>
    <property type="evidence" value="ECO:0007669"/>
    <property type="project" value="UniProtKB-SubCell"/>
</dbReference>
<dbReference type="Proteomes" id="UP000062255">
    <property type="component" value="Chromosome"/>
</dbReference>
<dbReference type="STRING" id="134601.AFA91_06855"/>
<dbReference type="KEGG" id="mgo:AFA91_06855"/>
<reference evidence="5 6" key="1">
    <citation type="submission" date="2015-07" db="EMBL/GenBank/DDBJ databases">
        <title>Complete genome sequence of Mycobacterium goodii X7B, a facultative thermophilic biodesulfurizing bacterium.</title>
        <authorList>
            <person name="Yu B."/>
            <person name="Li F."/>
            <person name="Xu P."/>
        </authorList>
    </citation>
    <scope>NUCLEOTIDE SEQUENCE [LARGE SCALE GENOMIC DNA]</scope>
    <source>
        <strain evidence="5 6">X7B</strain>
    </source>
</reference>
<evidence type="ECO:0008006" key="7">
    <source>
        <dbReference type="Google" id="ProtNLM"/>
    </source>
</evidence>
<organism evidence="5 6">
    <name type="scientific">Mycolicibacterium goodii</name>
    <name type="common">Mycobacterium goodii</name>
    <dbReference type="NCBI Taxonomy" id="134601"/>
    <lineage>
        <taxon>Bacteria</taxon>
        <taxon>Bacillati</taxon>
        <taxon>Actinomycetota</taxon>
        <taxon>Actinomycetes</taxon>
        <taxon>Mycobacteriales</taxon>
        <taxon>Mycobacteriaceae</taxon>
        <taxon>Mycolicibacterium</taxon>
    </lineage>
</organism>
<keyword evidence="4" id="KW-0143">Chaperone</keyword>
<accession>A0A0K0X2X5</accession>
<dbReference type="Pfam" id="PF14011">
    <property type="entry name" value="ESX-1_EspG"/>
    <property type="match status" value="1"/>
</dbReference>
<dbReference type="InterPro" id="IPR025734">
    <property type="entry name" value="EspG"/>
</dbReference>
<evidence type="ECO:0000313" key="5">
    <source>
        <dbReference type="EMBL" id="AKS31643.1"/>
    </source>
</evidence>